<keyword evidence="3" id="KW-1185">Reference proteome</keyword>
<dbReference type="OrthoDB" id="341353at2759"/>
<dbReference type="EMBL" id="PJQM01000996">
    <property type="protein sequence ID" value="RCI03500.1"/>
    <property type="molecule type" value="Genomic_DNA"/>
</dbReference>
<keyword evidence="1" id="KW-0472">Membrane</keyword>
<evidence type="ECO:0000313" key="3">
    <source>
        <dbReference type="Proteomes" id="UP000253551"/>
    </source>
</evidence>
<accession>A0A367KN00</accession>
<evidence type="ECO:0000313" key="2">
    <source>
        <dbReference type="EMBL" id="RCI03500.1"/>
    </source>
</evidence>
<reference evidence="2 3" key="1">
    <citation type="journal article" date="2018" name="G3 (Bethesda)">
        <title>Phylogenetic and Phylogenomic Definition of Rhizopus Species.</title>
        <authorList>
            <person name="Gryganskyi A.P."/>
            <person name="Golan J."/>
            <person name="Dolatabadi S."/>
            <person name="Mondo S."/>
            <person name="Robb S."/>
            <person name="Idnurm A."/>
            <person name="Muszewska A."/>
            <person name="Steczkiewicz K."/>
            <person name="Masonjones S."/>
            <person name="Liao H.L."/>
            <person name="Gajdeczka M.T."/>
            <person name="Anike F."/>
            <person name="Vuek A."/>
            <person name="Anishchenko I.M."/>
            <person name="Voigt K."/>
            <person name="de Hoog G.S."/>
            <person name="Smith M.E."/>
            <person name="Heitman J."/>
            <person name="Vilgalys R."/>
            <person name="Stajich J.E."/>
        </authorList>
    </citation>
    <scope>NUCLEOTIDE SEQUENCE [LARGE SCALE GENOMIC DNA]</scope>
    <source>
        <strain evidence="2 3">LSU 92-RS-03</strain>
    </source>
</reference>
<evidence type="ECO:0008006" key="4">
    <source>
        <dbReference type="Google" id="ProtNLM"/>
    </source>
</evidence>
<dbReference type="STRING" id="4846.A0A367KN00"/>
<feature type="transmembrane region" description="Helical" evidence="1">
    <location>
        <begin position="20"/>
        <end position="39"/>
    </location>
</feature>
<dbReference type="Proteomes" id="UP000253551">
    <property type="component" value="Unassembled WGS sequence"/>
</dbReference>
<sequence length="252" mass="29045">MLIKLTIGQVFSQPVVPFSFLLSFSGLIGFFFLCIHTGFTKTDKQISWILTFASSLVCTVVSIPYFIQFWLSGWDMTQLGTDSNLHIAMVCFFISYLVLDLSLGSVYYKSRITVLTGWVHHPLYICILFWLLRCQSSSFFSTNGLLELPTLILALGSFRDRWRCDLLFAASFFMLRLVFHTYMIVALKHSHRLDMLWMVAVAVFPLHLYWFYGIVSGQIKKYAAYHSTPSPLGREIAARRPKHAFLDKIYTI</sequence>
<feature type="transmembrane region" description="Helical" evidence="1">
    <location>
        <begin position="138"/>
        <end position="158"/>
    </location>
</feature>
<proteinExistence type="predicted"/>
<keyword evidence="1" id="KW-1133">Transmembrane helix</keyword>
<dbReference type="AlphaFoldDB" id="A0A367KN00"/>
<feature type="transmembrane region" description="Helical" evidence="1">
    <location>
        <begin position="195"/>
        <end position="212"/>
    </location>
</feature>
<organism evidence="2 3">
    <name type="scientific">Rhizopus stolonifer</name>
    <name type="common">Rhizopus nigricans</name>
    <dbReference type="NCBI Taxonomy" id="4846"/>
    <lineage>
        <taxon>Eukaryota</taxon>
        <taxon>Fungi</taxon>
        <taxon>Fungi incertae sedis</taxon>
        <taxon>Mucoromycota</taxon>
        <taxon>Mucoromycotina</taxon>
        <taxon>Mucoromycetes</taxon>
        <taxon>Mucorales</taxon>
        <taxon>Mucorineae</taxon>
        <taxon>Rhizopodaceae</taxon>
        <taxon>Rhizopus</taxon>
    </lineage>
</organism>
<feature type="transmembrane region" description="Helical" evidence="1">
    <location>
        <begin position="115"/>
        <end position="132"/>
    </location>
</feature>
<keyword evidence="1" id="KW-0812">Transmembrane</keyword>
<feature type="transmembrane region" description="Helical" evidence="1">
    <location>
        <begin position="46"/>
        <end position="67"/>
    </location>
</feature>
<gene>
    <name evidence="2" type="ORF">CU098_010010</name>
</gene>
<feature type="transmembrane region" description="Helical" evidence="1">
    <location>
        <begin position="165"/>
        <end position="183"/>
    </location>
</feature>
<protein>
    <recommendedName>
        <fullName evidence="4">TLC domain-containing protein</fullName>
    </recommendedName>
</protein>
<feature type="transmembrane region" description="Helical" evidence="1">
    <location>
        <begin position="87"/>
        <end position="108"/>
    </location>
</feature>
<name>A0A367KN00_RHIST</name>
<evidence type="ECO:0000256" key="1">
    <source>
        <dbReference type="SAM" id="Phobius"/>
    </source>
</evidence>
<comment type="caution">
    <text evidence="2">The sequence shown here is derived from an EMBL/GenBank/DDBJ whole genome shotgun (WGS) entry which is preliminary data.</text>
</comment>